<name>B2VHZ8_ERWT9</name>
<dbReference type="PRINTS" id="PR00864">
    <property type="entry name" value="PREPILNPTASE"/>
</dbReference>
<dbReference type="GO" id="GO:0004190">
    <property type="term" value="F:aspartic-type endopeptidase activity"/>
    <property type="evidence" value="ECO:0007669"/>
    <property type="project" value="UniProtKB-EC"/>
</dbReference>
<feature type="transmembrane region" description="Helical" evidence="10">
    <location>
        <begin position="243"/>
        <end position="262"/>
    </location>
</feature>
<keyword evidence="6 10" id="KW-1133">Transmembrane helix</keyword>
<evidence type="ECO:0000256" key="3">
    <source>
        <dbReference type="ARBA" id="ARBA00022475"/>
    </source>
</evidence>
<dbReference type="PANTHER" id="PTHR30487">
    <property type="entry name" value="TYPE 4 PREPILIN-LIKE PROTEINS LEADER PEPTIDE-PROCESSING ENZYME"/>
    <property type="match status" value="1"/>
</dbReference>
<dbReference type="Pfam" id="PF06750">
    <property type="entry name" value="A24_N_bact"/>
    <property type="match status" value="1"/>
</dbReference>
<dbReference type="GO" id="GO:0032259">
    <property type="term" value="P:methylation"/>
    <property type="evidence" value="ECO:0007669"/>
    <property type="project" value="UniProtKB-KW"/>
</dbReference>
<keyword evidence="7 10" id="KW-0472">Membrane</keyword>
<dbReference type="OrthoDB" id="9789291at2"/>
<evidence type="ECO:0000256" key="4">
    <source>
        <dbReference type="ARBA" id="ARBA00022519"/>
    </source>
</evidence>
<keyword evidence="3" id="KW-1003">Cell membrane</keyword>
<dbReference type="eggNOG" id="COG1989">
    <property type="taxonomic scope" value="Bacteria"/>
</dbReference>
<feature type="transmembrane region" description="Helical" evidence="10">
    <location>
        <begin position="159"/>
        <end position="176"/>
    </location>
</feature>
<dbReference type="InterPro" id="IPR050882">
    <property type="entry name" value="Prepilin_peptidase/N-MTase"/>
</dbReference>
<evidence type="ECO:0000256" key="2">
    <source>
        <dbReference type="ARBA" id="ARBA00005801"/>
    </source>
</evidence>
<dbReference type="MEROPS" id="A24.A10"/>
<feature type="transmembrane region" description="Helical" evidence="10">
    <location>
        <begin position="212"/>
        <end position="231"/>
    </location>
</feature>
<organism evidence="13 14">
    <name type="scientific">Erwinia tasmaniensis (strain DSM 17950 / CFBP 7177 / CIP 109463 / NCPPB 4357 / Et1/99)</name>
    <dbReference type="NCBI Taxonomy" id="465817"/>
    <lineage>
        <taxon>Bacteria</taxon>
        <taxon>Pseudomonadati</taxon>
        <taxon>Pseudomonadota</taxon>
        <taxon>Gammaproteobacteria</taxon>
        <taxon>Enterobacterales</taxon>
        <taxon>Erwiniaceae</taxon>
        <taxon>Erwinia</taxon>
    </lineage>
</organism>
<evidence type="ECO:0000256" key="8">
    <source>
        <dbReference type="RuleBase" id="RU003793"/>
    </source>
</evidence>
<feature type="transmembrane region" description="Helical" evidence="10">
    <location>
        <begin position="109"/>
        <end position="126"/>
    </location>
</feature>
<evidence type="ECO:0000256" key="6">
    <source>
        <dbReference type="ARBA" id="ARBA00022989"/>
    </source>
</evidence>
<dbReference type="GO" id="GO:0006465">
    <property type="term" value="P:signal peptide processing"/>
    <property type="evidence" value="ECO:0007669"/>
    <property type="project" value="TreeGrafter"/>
</dbReference>
<evidence type="ECO:0000259" key="11">
    <source>
        <dbReference type="Pfam" id="PF01478"/>
    </source>
</evidence>
<dbReference type="Proteomes" id="UP000001726">
    <property type="component" value="Chromosome"/>
</dbReference>
<dbReference type="Pfam" id="PF01478">
    <property type="entry name" value="Peptidase_A24"/>
    <property type="match status" value="1"/>
</dbReference>
<comment type="subcellular location">
    <subcellularLocation>
        <location evidence="1">Cell inner membrane</location>
        <topology evidence="1">Multi-pass membrane protein</topology>
    </subcellularLocation>
    <subcellularLocation>
        <location evidence="9">Cell membrane</location>
        <topology evidence="9">Multi-pass membrane protein</topology>
    </subcellularLocation>
</comment>
<dbReference type="InterPro" id="IPR010627">
    <property type="entry name" value="Prepilin_pept_A24_N"/>
</dbReference>
<feature type="transmembrane region" description="Helical" evidence="10">
    <location>
        <begin position="133"/>
        <end position="153"/>
    </location>
</feature>
<evidence type="ECO:0000256" key="7">
    <source>
        <dbReference type="ARBA" id="ARBA00023136"/>
    </source>
</evidence>
<keyword evidence="9" id="KW-0645">Protease</keyword>
<dbReference type="EMBL" id="CU468135">
    <property type="protein sequence ID" value="CAO95828.1"/>
    <property type="molecule type" value="Genomic_DNA"/>
</dbReference>
<sequence length="265" mass="29020">MIDSGFYWLLLALLGAATGSLLNVVTWRLPLMIGADAPPGFNLWLPASHCPGCKTTVRWRDNIPLLSWLLLRGRCRHCQRRISRRYPLTEFATLLLTLALGWLFPPGTLLLAVLLFSWLLLALVLIDAEHQLLPDALTMPLLWIGLSANLLGWLRGPGLAAAVIGAIAGYLTLALLAQGYRLLSGKDALGLGDAKLLAALGAWLGWQQLPVLLLLASISGITWVLLTHLLFRRSLNAPLPFGPFLSAAGLILLICANGYRFFWIY</sequence>
<dbReference type="PANTHER" id="PTHR30487:SF0">
    <property type="entry name" value="PREPILIN LEADER PEPTIDASE_N-METHYLTRANSFERASE-RELATED"/>
    <property type="match status" value="1"/>
</dbReference>
<keyword evidence="5 9" id="KW-0812">Transmembrane</keyword>
<evidence type="ECO:0000313" key="14">
    <source>
        <dbReference type="Proteomes" id="UP000001726"/>
    </source>
</evidence>
<feature type="domain" description="Prepilin peptidase A24 N-terminal" evidence="12">
    <location>
        <begin position="13"/>
        <end position="103"/>
    </location>
</feature>
<keyword evidence="4" id="KW-0997">Cell inner membrane</keyword>
<keyword evidence="9" id="KW-0511">Multifunctional enzyme</keyword>
<reference evidence="13 14" key="1">
    <citation type="journal article" date="2008" name="Environ. Microbiol.">
        <title>The genome of Erwinia tasmaniensis strain Et1/99, a non-pathogenic bacterium in the genus Erwinia.</title>
        <authorList>
            <person name="Kube M."/>
            <person name="Migdoll A.M."/>
            <person name="Mueller I."/>
            <person name="Kuhl H."/>
            <person name="Beck A."/>
            <person name="Reinhardt R."/>
            <person name="Geider K."/>
        </authorList>
    </citation>
    <scope>NUCLEOTIDE SEQUENCE [LARGE SCALE GENOMIC DNA]</scope>
    <source>
        <strain evidence="14">DSM 17950 / CFBP 7177 / CIP 109463 / NCPPB 4357 / Et1/99</strain>
    </source>
</reference>
<feature type="transmembrane region" description="Helical" evidence="10">
    <location>
        <begin position="6"/>
        <end position="25"/>
    </location>
</feature>
<keyword evidence="9" id="KW-0489">Methyltransferase</keyword>
<dbReference type="GO" id="GO:0008168">
    <property type="term" value="F:methyltransferase activity"/>
    <property type="evidence" value="ECO:0007669"/>
    <property type="project" value="UniProtKB-KW"/>
</dbReference>
<comment type="similarity">
    <text evidence="2 8">Belongs to the peptidase A24 family.</text>
</comment>
<accession>B2VHZ8</accession>
<dbReference type="STRING" id="465817.ETA_07820"/>
<keyword evidence="9" id="KW-0808">Transferase</keyword>
<dbReference type="Gene3D" id="1.20.120.1220">
    <property type="match status" value="1"/>
</dbReference>
<comment type="catalytic activity">
    <reaction evidence="9">
        <text>Typically cleaves a -Gly-|-Phe- bond to release an N-terminal, basic peptide of 5-8 residues from type IV prepilin, and then N-methylates the new N-terminal amino group, the methyl donor being S-adenosyl-L-methionine.</text>
        <dbReference type="EC" id="3.4.23.43"/>
    </reaction>
</comment>
<feature type="transmembrane region" description="Helical" evidence="10">
    <location>
        <begin position="86"/>
        <end position="103"/>
    </location>
</feature>
<evidence type="ECO:0000256" key="10">
    <source>
        <dbReference type="SAM" id="Phobius"/>
    </source>
</evidence>
<evidence type="ECO:0000313" key="13">
    <source>
        <dbReference type="EMBL" id="CAO95828.1"/>
    </source>
</evidence>
<dbReference type="AlphaFoldDB" id="B2VHZ8"/>
<keyword evidence="9" id="KW-0378">Hydrolase</keyword>
<proteinExistence type="inferred from homology"/>
<dbReference type="HOGENOM" id="CLU_057101_0_0_6"/>
<comment type="function">
    <text evidence="9">Plays an essential role in type IV pili and type II pseudopili formation by proteolytically removing the leader sequence from substrate proteins and subsequently monomethylating the alpha-amino group of the newly exposed N-terminal phenylalanine.</text>
</comment>
<dbReference type="InterPro" id="IPR000045">
    <property type="entry name" value="Prepilin_IV_endopep_pep"/>
</dbReference>
<evidence type="ECO:0000256" key="5">
    <source>
        <dbReference type="ARBA" id="ARBA00022692"/>
    </source>
</evidence>
<evidence type="ECO:0000259" key="12">
    <source>
        <dbReference type="Pfam" id="PF06750"/>
    </source>
</evidence>
<keyword evidence="14" id="KW-1185">Reference proteome</keyword>
<evidence type="ECO:0000256" key="1">
    <source>
        <dbReference type="ARBA" id="ARBA00004429"/>
    </source>
</evidence>
<dbReference type="GO" id="GO:0005886">
    <property type="term" value="C:plasma membrane"/>
    <property type="evidence" value="ECO:0007669"/>
    <property type="project" value="UniProtKB-SubCell"/>
</dbReference>
<dbReference type="EC" id="3.4.23.43" evidence="9"/>
<dbReference type="EC" id="2.1.1.-" evidence="9"/>
<gene>
    <name evidence="13" type="primary">outO</name>
    <name evidence="13" type="ordered locus">ETA_07820</name>
</gene>
<dbReference type="InterPro" id="IPR014032">
    <property type="entry name" value="Peptidase_A24A_bac"/>
</dbReference>
<dbReference type="KEGG" id="eta:ETA_07820"/>
<protein>
    <recommendedName>
        <fullName evidence="9">Prepilin leader peptidase/N-methyltransferase</fullName>
        <ecNumber evidence="9">2.1.1.-</ecNumber>
        <ecNumber evidence="9">3.4.23.43</ecNumber>
    </recommendedName>
</protein>
<evidence type="ECO:0000256" key="9">
    <source>
        <dbReference type="RuleBase" id="RU003794"/>
    </source>
</evidence>
<dbReference type="RefSeq" id="WP_012440530.1">
    <property type="nucleotide sequence ID" value="NC_010694.1"/>
</dbReference>
<feature type="domain" description="Prepilin type IV endopeptidase peptidase" evidence="11">
    <location>
        <begin position="114"/>
        <end position="224"/>
    </location>
</feature>